<dbReference type="InterPro" id="IPR023796">
    <property type="entry name" value="Serpin_dom"/>
</dbReference>
<dbReference type="InterPro" id="IPR000215">
    <property type="entry name" value="Serpin_fam"/>
</dbReference>
<dbReference type="Pfam" id="PF00079">
    <property type="entry name" value="Serpin"/>
    <property type="match status" value="2"/>
</dbReference>
<keyword evidence="3" id="KW-0722">Serine protease inhibitor</keyword>
<dbReference type="PANTHER" id="PTHR11461:SF211">
    <property type="entry name" value="GH10112P-RELATED"/>
    <property type="match status" value="1"/>
</dbReference>
<organism evidence="8">
    <name type="scientific">Anopheles funestus</name>
    <name type="common">African malaria mosquito</name>
    <dbReference type="NCBI Taxonomy" id="62324"/>
    <lineage>
        <taxon>Eukaryota</taxon>
        <taxon>Metazoa</taxon>
        <taxon>Ecdysozoa</taxon>
        <taxon>Arthropoda</taxon>
        <taxon>Hexapoda</taxon>
        <taxon>Insecta</taxon>
        <taxon>Pterygota</taxon>
        <taxon>Neoptera</taxon>
        <taxon>Endopterygota</taxon>
        <taxon>Diptera</taxon>
        <taxon>Nematocera</taxon>
        <taxon>Culicoidea</taxon>
        <taxon>Culicidae</taxon>
        <taxon>Anophelinae</taxon>
        <taxon>Anopheles</taxon>
    </lineage>
</organism>
<dbReference type="InterPro" id="IPR042178">
    <property type="entry name" value="Serpin_sf_1"/>
</dbReference>
<dbReference type="Gene3D" id="2.30.39.10">
    <property type="entry name" value="Alpha-1-antitrypsin, domain 1"/>
    <property type="match status" value="1"/>
</dbReference>
<feature type="compositionally biased region" description="Polar residues" evidence="5">
    <location>
        <begin position="446"/>
        <end position="455"/>
    </location>
</feature>
<evidence type="ECO:0000256" key="3">
    <source>
        <dbReference type="ARBA" id="ARBA00022900"/>
    </source>
</evidence>
<feature type="region of interest" description="Disordered" evidence="5">
    <location>
        <begin position="641"/>
        <end position="662"/>
    </location>
</feature>
<evidence type="ECO:0000256" key="6">
    <source>
        <dbReference type="SAM" id="SignalP"/>
    </source>
</evidence>
<dbReference type="EnsemblMetazoa" id="AFUN016237-RA">
    <property type="protein sequence ID" value="AFUN016237-PA"/>
    <property type="gene ID" value="AFUN016237"/>
</dbReference>
<feature type="region of interest" description="Disordered" evidence="5">
    <location>
        <begin position="719"/>
        <end position="747"/>
    </location>
</feature>
<evidence type="ECO:0000256" key="1">
    <source>
        <dbReference type="ARBA" id="ARBA00009500"/>
    </source>
</evidence>
<dbReference type="STRING" id="62324.A0A1I8JUV9"/>
<keyword evidence="6" id="KW-0732">Signal</keyword>
<dbReference type="VEuPathDB" id="VectorBase:AFUN016237"/>
<dbReference type="GO" id="GO:0005615">
    <property type="term" value="C:extracellular space"/>
    <property type="evidence" value="ECO:0007669"/>
    <property type="project" value="InterPro"/>
</dbReference>
<feature type="compositionally biased region" description="Polar residues" evidence="5">
    <location>
        <begin position="394"/>
        <end position="411"/>
    </location>
</feature>
<feature type="compositionally biased region" description="Low complexity" evidence="5">
    <location>
        <begin position="235"/>
        <end position="256"/>
    </location>
</feature>
<protein>
    <recommendedName>
        <fullName evidence="7">Serpin domain-containing protein</fullName>
    </recommendedName>
</protein>
<feature type="compositionally biased region" description="Basic and acidic residues" evidence="5">
    <location>
        <begin position="477"/>
        <end position="487"/>
    </location>
</feature>
<comment type="similarity">
    <text evidence="1 4">Belongs to the serpin family.</text>
</comment>
<sequence>MGSLRILLFALSLHGMLAHGAKLGGGSCKNCKNKNAPTNSQRLIASPINLLNPDRYEFFTLDDKGKVVKRIMTFKEIQSIVAGSDITEVKLFANKHNNDRIVSSVVSNVRNVLNNELNLLNGHDPVEQAELPISDVINAPYEPSATATMYDVLNKLGESLVTATTKRTTTARPAVIAEQTTASTTTITTIPQPADAIITQMPNTSTERLTTRVMLKTTPKPKPVTVAQQLKEQPTELTTRTTSTTARPTKTSATERTTVRTTLQPSMETTVKLRSSTVRPTERTTTELPTIRFTDKPTVQKTTQQPTTTFVQTTRKPTISSTGRPTESPSTVQSIKHSTVGRSTTTEAPMLLKWAETSLAAAVRLTTEAPTVKPSRPSTTLASPTEAPMFKEAQPSTAMVRSTEAPTSRTSEVALPIVKTTVASFTQQTAAPPLEHPLLTVSTVKPTTEPQSVEHSSQRSEEVSEDDNLVEYSTEQSSEKWTDDHSGSGESFTTSEETSTGGSTQIVLDETEPTVKTVLKLAVETVTMDVPDSNITVSTVGGSKIVPTQELSTVQEENQDQTEEVDTWKDSEISADESSSTEQLFQTTGGLSTWFMDPVTQLATTPQKTQGSDHSEVSNEYLETTFATGSKLDDAIATTTSFESDSSTVQDSTGYSDEQSEEMQLTTLNRYSEESTTTANSGESYFLQTDSEQPQDTSTIPSDAQHAIHKIIESLQSINDHSESDESEEVDSQETGDPGDVPSMSYDTDAQSSINAIIQSLGQGALGAAGGESAIFPITTETITTPNVEHTTLMETTAVKMSTPSAAIATETRSPVTSTPAASTTSTTATITTPTLPVLKTSKPAVMITENADTSSNFNYNTNIMDTIEKFLSTFASLPKENSYAANLTELNILSDYPAEINMTDYVDRTATVASVLKFPQSGVSEVSDITSEVESLEETTPTESDLMLGEQQPILSETVASFMKLGEMLTMGTQVSSTEISIPVQLEVKTAVDEEETELLRFLSICSSLGANVYDSLTDASNARSMSEQSLVYSPFATITTLSMLFLGTRGTTAESINGVIGLDEMTSFNPHLFFKSIAEDLTPKNRRAVYAREGNEILPDSTFQRTLLSDESRGGLQRFFKARIQEIYSTVAETVDFRQKDMLLKHMSGDFPREYVDTLKHLRSPLVSISRNRYRHECNGAGTTFGTMSFNQRTDRSPSVVPSVTFRSGFSTGYSKVLDATILALPGSTSNVSVYFLKPSSTAAGIRELETHLRNQSISNVLKLFPDETVRTAYTEVQLPHFAQTTIFNMTESIRQLGLQNLFEPNVANFNGLQDSSTSNLYLSEIIQTDSFALCGGSNVIATRTIPLRSFLPI</sequence>
<feature type="region of interest" description="Disordered" evidence="5">
    <location>
        <begin position="446"/>
        <end position="509"/>
    </location>
</feature>
<feature type="region of interest" description="Disordered" evidence="5">
    <location>
        <begin position="224"/>
        <end position="256"/>
    </location>
</feature>
<feature type="region of interest" description="Disordered" evidence="5">
    <location>
        <begin position="552"/>
        <end position="582"/>
    </location>
</feature>
<keyword evidence="2" id="KW-0646">Protease inhibitor</keyword>
<proteinExistence type="inferred from homology"/>
<accession>A0A1I8JUV9</accession>
<dbReference type="VEuPathDB" id="VectorBase:AFUN2_012870"/>
<evidence type="ECO:0000256" key="4">
    <source>
        <dbReference type="RuleBase" id="RU000411"/>
    </source>
</evidence>
<reference evidence="8" key="1">
    <citation type="submission" date="2020-05" db="UniProtKB">
        <authorList>
            <consortium name="EnsemblMetazoa"/>
        </authorList>
    </citation>
    <scope>IDENTIFICATION</scope>
    <source>
        <strain evidence="8">FUMOZ</strain>
    </source>
</reference>
<feature type="compositionally biased region" description="Acidic residues" evidence="5">
    <location>
        <begin position="723"/>
        <end position="734"/>
    </location>
</feature>
<dbReference type="Gene3D" id="3.30.497.10">
    <property type="entry name" value="Antithrombin, subunit I, domain 2"/>
    <property type="match status" value="2"/>
</dbReference>
<feature type="compositionally biased region" description="Polar residues" evidence="5">
    <location>
        <begin position="319"/>
        <end position="340"/>
    </location>
</feature>
<evidence type="ECO:0000256" key="5">
    <source>
        <dbReference type="SAM" id="MobiDB-lite"/>
    </source>
</evidence>
<feature type="chain" id="PRO_5021237583" description="Serpin domain-containing protein" evidence="6">
    <location>
        <begin position="21"/>
        <end position="1356"/>
    </location>
</feature>
<dbReference type="InterPro" id="IPR036186">
    <property type="entry name" value="Serpin_sf"/>
</dbReference>
<dbReference type="GO" id="GO:0004867">
    <property type="term" value="F:serine-type endopeptidase inhibitor activity"/>
    <property type="evidence" value="ECO:0007669"/>
    <property type="project" value="UniProtKB-KW"/>
</dbReference>
<feature type="region of interest" description="Disordered" evidence="5">
    <location>
        <begin position="298"/>
        <end position="340"/>
    </location>
</feature>
<dbReference type="PANTHER" id="PTHR11461">
    <property type="entry name" value="SERINE PROTEASE INHIBITOR, SERPIN"/>
    <property type="match status" value="1"/>
</dbReference>
<dbReference type="InterPro" id="IPR042185">
    <property type="entry name" value="Serpin_sf_2"/>
</dbReference>
<feature type="region of interest" description="Disordered" evidence="5">
    <location>
        <begin position="369"/>
        <end position="411"/>
    </location>
</feature>
<dbReference type="SMART" id="SM00093">
    <property type="entry name" value="SERPIN"/>
    <property type="match status" value="1"/>
</dbReference>
<feature type="signal peptide" evidence="6">
    <location>
        <begin position="1"/>
        <end position="20"/>
    </location>
</feature>
<evidence type="ECO:0000313" key="8">
    <source>
        <dbReference type="EnsemblMetazoa" id="AFUN016237-PA"/>
    </source>
</evidence>
<name>A0A1I8JUV9_ANOFN</name>
<feature type="compositionally biased region" description="Low complexity" evidence="5">
    <location>
        <begin position="298"/>
        <end position="318"/>
    </location>
</feature>
<evidence type="ECO:0000259" key="7">
    <source>
        <dbReference type="SMART" id="SM00093"/>
    </source>
</evidence>
<dbReference type="SUPFAM" id="SSF56574">
    <property type="entry name" value="Serpins"/>
    <property type="match status" value="1"/>
</dbReference>
<feature type="domain" description="Serpin" evidence="7">
    <location>
        <begin position="1012"/>
        <end position="1355"/>
    </location>
</feature>
<feature type="compositionally biased region" description="Low complexity" evidence="5">
    <location>
        <begin position="488"/>
        <end position="504"/>
    </location>
</feature>
<evidence type="ECO:0000256" key="2">
    <source>
        <dbReference type="ARBA" id="ARBA00022690"/>
    </source>
</evidence>